<dbReference type="InterPro" id="IPR039498">
    <property type="entry name" value="NTP_transf_5"/>
</dbReference>
<name>F5XFE2_MICPN</name>
<dbReference type="HOGENOM" id="CLU_733254_0_0_11"/>
<accession>F5XFE2</accession>
<organism evidence="1 2">
    <name type="scientific">Microlunatus phosphovorus (strain ATCC 700054 / DSM 10555 / JCM 9379 / NBRC 101784 / NCIMB 13414 / VKM Ac-1990 / NM-1)</name>
    <dbReference type="NCBI Taxonomy" id="1032480"/>
    <lineage>
        <taxon>Bacteria</taxon>
        <taxon>Bacillati</taxon>
        <taxon>Actinomycetota</taxon>
        <taxon>Actinomycetes</taxon>
        <taxon>Propionibacteriales</taxon>
        <taxon>Propionibacteriaceae</taxon>
        <taxon>Microlunatus</taxon>
    </lineage>
</organism>
<protein>
    <recommendedName>
        <fullName evidence="3">Nucleotidyltransferase family protein</fullName>
    </recommendedName>
</protein>
<proteinExistence type="predicted"/>
<dbReference type="RefSeq" id="WP_013865704.1">
    <property type="nucleotide sequence ID" value="NC_015635.1"/>
</dbReference>
<dbReference type="EMBL" id="AP012204">
    <property type="protein sequence ID" value="BAK37880.1"/>
    <property type="molecule type" value="Genomic_DNA"/>
</dbReference>
<reference evidence="1 2" key="1">
    <citation type="submission" date="2011-05" db="EMBL/GenBank/DDBJ databases">
        <title>Whole genome sequence of Microlunatus phosphovorus NM-1.</title>
        <authorList>
            <person name="Hosoyama A."/>
            <person name="Sasaki K."/>
            <person name="Harada T."/>
            <person name="Igarashi R."/>
            <person name="Kawakoshi A."/>
            <person name="Sasagawa M."/>
            <person name="Fukada J."/>
            <person name="Nakamura S."/>
            <person name="Katano Y."/>
            <person name="Hanada S."/>
            <person name="Kamagata Y."/>
            <person name="Nakamura N."/>
            <person name="Yamazaki S."/>
            <person name="Fujita N."/>
        </authorList>
    </citation>
    <scope>NUCLEOTIDE SEQUENCE [LARGE SCALE GENOMIC DNA]</scope>
    <source>
        <strain evidence="2">ATCC 700054 / DSM 10555 / JCM 9379 / NBRC 101784 / NCIMB 13414 / VKM Ac-1990 / NM-1</strain>
    </source>
</reference>
<evidence type="ECO:0000313" key="1">
    <source>
        <dbReference type="EMBL" id="BAK37880.1"/>
    </source>
</evidence>
<sequence>MDEFVDAARLHRIAPLAHVVTREVAPSVSQLLKPDRDRAFAKNLAACALLAELTRLLGDIPWVTFKGASLSMASHPVPGLRSFNDIDVLTSPVHLRHACERLAAAGWTLLDREDMLAARPAPGEMHWISPNGFLVDLHWSMINREPRRVRFRIPDAKLIDRRRNQTLGFVDVPVLDHCDALIHTCVHAALDGANRLLQLVDADGLVRETTDWATVTTRAREWRASAQVWLVLSRCRGVLGTPLPSNLAEALGVPTTLQRFLTAVDRVAPITSIRSEHGLARLVARALRPALGATAIALVHNVALGVRDRIKRPALRKNRVPASAETLQAFLTDVEMTNANVRV</sequence>
<dbReference type="AlphaFoldDB" id="F5XFE2"/>
<dbReference type="KEGG" id="mph:MLP_48660"/>
<dbReference type="STRING" id="1032480.MLP_48660"/>
<evidence type="ECO:0008006" key="3">
    <source>
        <dbReference type="Google" id="ProtNLM"/>
    </source>
</evidence>
<gene>
    <name evidence="1" type="ordered locus">MLP_48660</name>
</gene>
<dbReference type="eggNOG" id="ENOG5030K5A">
    <property type="taxonomic scope" value="Bacteria"/>
</dbReference>
<dbReference type="Pfam" id="PF14907">
    <property type="entry name" value="NTP_transf_5"/>
    <property type="match status" value="1"/>
</dbReference>
<evidence type="ECO:0000313" key="2">
    <source>
        <dbReference type="Proteomes" id="UP000007947"/>
    </source>
</evidence>
<keyword evidence="2" id="KW-1185">Reference proteome</keyword>
<dbReference type="Proteomes" id="UP000007947">
    <property type="component" value="Chromosome"/>
</dbReference>